<proteinExistence type="predicted"/>
<gene>
    <name evidence="2" type="ORF">R3P38DRAFT_2935562</name>
</gene>
<comment type="caution">
    <text evidence="2">The sequence shown here is derived from an EMBL/GenBank/DDBJ whole genome shotgun (WGS) entry which is preliminary data.</text>
</comment>
<accession>A0AAW0BPF7</accession>
<dbReference type="EMBL" id="JAWWNJ010000028">
    <property type="protein sequence ID" value="KAK7028358.1"/>
    <property type="molecule type" value="Genomic_DNA"/>
</dbReference>
<dbReference type="Proteomes" id="UP001362999">
    <property type="component" value="Unassembled WGS sequence"/>
</dbReference>
<evidence type="ECO:0000313" key="3">
    <source>
        <dbReference type="Proteomes" id="UP001362999"/>
    </source>
</evidence>
<name>A0AAW0BPF7_9AGAR</name>
<protein>
    <submittedName>
        <fullName evidence="2">F-box domain-containing protein</fullName>
    </submittedName>
</protein>
<dbReference type="AlphaFoldDB" id="A0AAW0BPF7"/>
<keyword evidence="3" id="KW-1185">Reference proteome</keyword>
<organism evidence="2 3">
    <name type="scientific">Favolaschia claudopus</name>
    <dbReference type="NCBI Taxonomy" id="2862362"/>
    <lineage>
        <taxon>Eukaryota</taxon>
        <taxon>Fungi</taxon>
        <taxon>Dikarya</taxon>
        <taxon>Basidiomycota</taxon>
        <taxon>Agaricomycotina</taxon>
        <taxon>Agaricomycetes</taxon>
        <taxon>Agaricomycetidae</taxon>
        <taxon>Agaricales</taxon>
        <taxon>Marasmiineae</taxon>
        <taxon>Mycenaceae</taxon>
        <taxon>Favolaschia</taxon>
    </lineage>
</organism>
<evidence type="ECO:0000256" key="1">
    <source>
        <dbReference type="SAM" id="Coils"/>
    </source>
</evidence>
<reference evidence="2 3" key="1">
    <citation type="journal article" date="2024" name="J Genomics">
        <title>Draft genome sequencing and assembly of Favolaschia claudopus CIRM-BRFM 2984 isolated from oak limbs.</title>
        <authorList>
            <person name="Navarro D."/>
            <person name="Drula E."/>
            <person name="Chaduli D."/>
            <person name="Cazenave R."/>
            <person name="Ahrendt S."/>
            <person name="Wang J."/>
            <person name="Lipzen A."/>
            <person name="Daum C."/>
            <person name="Barry K."/>
            <person name="Grigoriev I.V."/>
            <person name="Favel A."/>
            <person name="Rosso M.N."/>
            <person name="Martin F."/>
        </authorList>
    </citation>
    <scope>NUCLEOTIDE SEQUENCE [LARGE SCALE GENOMIC DNA]</scope>
    <source>
        <strain evidence="2 3">CIRM-BRFM 2984</strain>
    </source>
</reference>
<keyword evidence="1" id="KW-0175">Coiled coil</keyword>
<evidence type="ECO:0000313" key="2">
    <source>
        <dbReference type="EMBL" id="KAK7028358.1"/>
    </source>
</evidence>
<sequence length="421" mass="47186">MSTPNIRLNELRTRIVKLNSEIDVQLEVLKKLQSDRSLVLREMNAVLDPFARLPLEISSEIFVHCVDKPAANPGALQVPLLLLNICHSWTNLALSTTNLWTTIDVTFPCSRGLKRLLPIWFQRARNRKLSVCLSNGKFHGDLDVLDVVWNHGQQLKYLELRQAPDDELNAPEPIDIWGGRTPLPLSSLTTLVIGGMVKGQLVSLPIIRLLRLAPNLLECFIDATRVPLFFTDPDLMHLTLRRLVVGKPGKRLLSLPFLEALSLPMIEVDDHALIEFFKRSSPPLRELVLGNAPAFDTLKECLHLVPDLQTFEIWWQIGSAEATLFFKALIDSPTLLLNLKTLIIHLYNAPAGESVSESFWTTFCAGVRTRAAQHSTCIRIFRKRNLNASSTPPSDALSAFKELAQLAGVRIGEVVTDLQIQ</sequence>
<feature type="coiled-coil region" evidence="1">
    <location>
        <begin position="8"/>
        <end position="35"/>
    </location>
</feature>